<proteinExistence type="predicted"/>
<evidence type="ECO:0000313" key="1">
    <source>
        <dbReference type="EMBL" id="GBP19589.1"/>
    </source>
</evidence>
<keyword evidence="2" id="KW-1185">Reference proteome</keyword>
<protein>
    <submittedName>
        <fullName evidence="1">Uncharacterized protein</fullName>
    </submittedName>
</protein>
<gene>
    <name evidence="1" type="ORF">EVAR_102137_1</name>
</gene>
<dbReference type="AlphaFoldDB" id="A0A4C1TZX0"/>
<sequence>MFAPRATRRIETHLSVVPCRAITPHHRSGAIGGEQSAPRQNALRHDTTRKYVPNHIKCMKPICSWRATTLSVEINTSLHFIKQLIEKLCPLALRGRFYGFIICSYCFRGVCKQISSKFFFYFREQIKIAWCEVKAVRRIPFPGERRVEISPARCGQRREVVSTMKHVVFEVARTRISCGPLTPSRALLAPVSGTPIGGANPIAPAGGQLRRAV</sequence>
<organism evidence="1 2">
    <name type="scientific">Eumeta variegata</name>
    <name type="common">Bagworm moth</name>
    <name type="synonym">Eumeta japonica</name>
    <dbReference type="NCBI Taxonomy" id="151549"/>
    <lineage>
        <taxon>Eukaryota</taxon>
        <taxon>Metazoa</taxon>
        <taxon>Ecdysozoa</taxon>
        <taxon>Arthropoda</taxon>
        <taxon>Hexapoda</taxon>
        <taxon>Insecta</taxon>
        <taxon>Pterygota</taxon>
        <taxon>Neoptera</taxon>
        <taxon>Endopterygota</taxon>
        <taxon>Lepidoptera</taxon>
        <taxon>Glossata</taxon>
        <taxon>Ditrysia</taxon>
        <taxon>Tineoidea</taxon>
        <taxon>Psychidae</taxon>
        <taxon>Oiketicinae</taxon>
        <taxon>Eumeta</taxon>
    </lineage>
</organism>
<dbReference type="Proteomes" id="UP000299102">
    <property type="component" value="Unassembled WGS sequence"/>
</dbReference>
<name>A0A4C1TZX0_EUMVA</name>
<accession>A0A4C1TZX0</accession>
<reference evidence="1 2" key="1">
    <citation type="journal article" date="2019" name="Commun. Biol.">
        <title>The bagworm genome reveals a unique fibroin gene that provides high tensile strength.</title>
        <authorList>
            <person name="Kono N."/>
            <person name="Nakamura H."/>
            <person name="Ohtoshi R."/>
            <person name="Tomita M."/>
            <person name="Numata K."/>
            <person name="Arakawa K."/>
        </authorList>
    </citation>
    <scope>NUCLEOTIDE SEQUENCE [LARGE SCALE GENOMIC DNA]</scope>
</reference>
<dbReference type="EMBL" id="BGZK01000109">
    <property type="protein sequence ID" value="GBP19589.1"/>
    <property type="molecule type" value="Genomic_DNA"/>
</dbReference>
<comment type="caution">
    <text evidence="1">The sequence shown here is derived from an EMBL/GenBank/DDBJ whole genome shotgun (WGS) entry which is preliminary data.</text>
</comment>
<evidence type="ECO:0000313" key="2">
    <source>
        <dbReference type="Proteomes" id="UP000299102"/>
    </source>
</evidence>